<dbReference type="InterPro" id="IPR012675">
    <property type="entry name" value="Beta-grasp_dom_sf"/>
</dbReference>
<keyword evidence="5" id="KW-1185">Reference proteome</keyword>
<dbReference type="AlphaFoldDB" id="A0A451G4G4"/>
<dbReference type="UniPathway" id="UPA00344"/>
<name>A0A451G4G4_9GAMM</name>
<dbReference type="CDD" id="cd00754">
    <property type="entry name" value="Ubl_MoaD"/>
    <property type="match status" value="1"/>
</dbReference>
<dbReference type="RefSeq" id="WP_029939427.1">
    <property type="nucleotide sequence ID" value="NZ_CP035033.1"/>
</dbReference>
<sequence length="83" mass="9322">MLEILYFASFRETLGKSQEQLPLESYKTVDCVLNALAERGEIWQQALKDNLNLQIAVNHDVADRKTELKPGDEVAFFPPVTGG</sequence>
<organism evidence="4 5">
    <name type="scientific">Hydrogenovibrio thermophilus</name>
    <dbReference type="NCBI Taxonomy" id="265883"/>
    <lineage>
        <taxon>Bacteria</taxon>
        <taxon>Pseudomonadati</taxon>
        <taxon>Pseudomonadota</taxon>
        <taxon>Gammaproteobacteria</taxon>
        <taxon>Thiotrichales</taxon>
        <taxon>Piscirickettsiaceae</taxon>
        <taxon>Hydrogenovibrio</taxon>
    </lineage>
</organism>
<dbReference type="NCBIfam" id="TIGR01687">
    <property type="entry name" value="moaD_arch"/>
    <property type="match status" value="1"/>
</dbReference>
<accession>A0A451G4G4</accession>
<dbReference type="InterPro" id="IPR010038">
    <property type="entry name" value="MoaD_arc-typ"/>
</dbReference>
<dbReference type="NCBIfam" id="TIGR01682">
    <property type="entry name" value="moaD"/>
    <property type="match status" value="1"/>
</dbReference>
<evidence type="ECO:0000256" key="3">
    <source>
        <dbReference type="ARBA" id="ARBA00024247"/>
    </source>
</evidence>
<evidence type="ECO:0000313" key="4">
    <source>
        <dbReference type="EMBL" id="QAB14362.1"/>
    </source>
</evidence>
<dbReference type="InterPro" id="IPR003749">
    <property type="entry name" value="ThiS/MoaD-like"/>
</dbReference>
<dbReference type="Gene3D" id="3.10.20.30">
    <property type="match status" value="1"/>
</dbReference>
<evidence type="ECO:0000256" key="2">
    <source>
        <dbReference type="ARBA" id="ARBA00024200"/>
    </source>
</evidence>
<comment type="similarity">
    <text evidence="2">Belongs to the MoaD family.</text>
</comment>
<dbReference type="PANTHER" id="PTHR33359">
    <property type="entry name" value="MOLYBDOPTERIN SYNTHASE SULFUR CARRIER SUBUNIT"/>
    <property type="match status" value="1"/>
</dbReference>
<protein>
    <recommendedName>
        <fullName evidence="3">Molybdopterin synthase sulfur carrier subunit</fullName>
    </recommendedName>
</protein>
<dbReference type="EMBL" id="CP035033">
    <property type="protein sequence ID" value="QAB14362.1"/>
    <property type="molecule type" value="Genomic_DNA"/>
</dbReference>
<gene>
    <name evidence="4" type="primary">moaD</name>
    <name evidence="4" type="ORF">EPV75_01080</name>
</gene>
<dbReference type="GO" id="GO:0000166">
    <property type="term" value="F:nucleotide binding"/>
    <property type="evidence" value="ECO:0007669"/>
    <property type="project" value="UniProtKB-KW"/>
</dbReference>
<dbReference type="Proteomes" id="UP000285478">
    <property type="component" value="Chromosome"/>
</dbReference>
<dbReference type="InterPro" id="IPR044672">
    <property type="entry name" value="MOCS2A"/>
</dbReference>
<dbReference type="SUPFAM" id="SSF54285">
    <property type="entry name" value="MoaD/ThiS"/>
    <property type="match status" value="1"/>
</dbReference>
<proteinExistence type="inferred from homology"/>
<dbReference type="GO" id="GO:1990133">
    <property type="term" value="C:molybdopterin adenylyltransferase complex"/>
    <property type="evidence" value="ECO:0007669"/>
    <property type="project" value="TreeGrafter"/>
</dbReference>
<dbReference type="KEGG" id="htr:EPV75_01080"/>
<evidence type="ECO:0000313" key="5">
    <source>
        <dbReference type="Proteomes" id="UP000285478"/>
    </source>
</evidence>
<dbReference type="GO" id="GO:0006777">
    <property type="term" value="P:Mo-molybdopterin cofactor biosynthetic process"/>
    <property type="evidence" value="ECO:0007669"/>
    <property type="project" value="InterPro"/>
</dbReference>
<reference evidence="4 5" key="1">
    <citation type="journal article" date="2018" name="Environ. Microbiol.">
        <title>Genomes of ubiquitous marine and hypersaline Hydrogenovibrio, Thiomicrorhabdus and Thiomicrospira spp. encode a diversity of mechanisms to sustain chemolithoautotrophy in heterogeneous environments.</title>
        <authorList>
            <person name="Scott K.M."/>
            <person name="Williams J."/>
            <person name="Porter C.M.B."/>
            <person name="Russel S."/>
            <person name="Harmer T.L."/>
            <person name="Paul J.H."/>
            <person name="Antonen K.M."/>
            <person name="Bridges M.K."/>
            <person name="Camper G.J."/>
            <person name="Campla C.K."/>
            <person name="Casella L.G."/>
            <person name="Chase E."/>
            <person name="Conrad J.W."/>
            <person name="Cruz M.C."/>
            <person name="Dunlap D.S."/>
            <person name="Duran L."/>
            <person name="Fahsbender E.M."/>
            <person name="Goldsmith D.B."/>
            <person name="Keeley R.F."/>
            <person name="Kondoff M.R."/>
            <person name="Kussy B.I."/>
            <person name="Lane M.K."/>
            <person name="Lawler S."/>
            <person name="Leigh B.A."/>
            <person name="Lewis C."/>
            <person name="Lostal L.M."/>
            <person name="Marking D."/>
            <person name="Mancera P.A."/>
            <person name="McClenthan E.C."/>
            <person name="McIntyre E.A."/>
            <person name="Mine J.A."/>
            <person name="Modi S."/>
            <person name="Moore B.D."/>
            <person name="Morgan W.A."/>
            <person name="Nelson K.M."/>
            <person name="Nguyen K.N."/>
            <person name="Ogburn N."/>
            <person name="Parrino D.G."/>
            <person name="Pedapudi A.D."/>
            <person name="Pelham R.P."/>
            <person name="Preece A.M."/>
            <person name="Rampersad E.A."/>
            <person name="Richardson J.C."/>
            <person name="Rodgers C.M."/>
            <person name="Schaffer B.L."/>
            <person name="Sheridan N.E."/>
            <person name="Solone M.R."/>
            <person name="Staley Z.R."/>
            <person name="Tabuchi M."/>
            <person name="Waide R.J."/>
            <person name="Wanjugi P.W."/>
            <person name="Young S."/>
            <person name="Clum A."/>
            <person name="Daum C."/>
            <person name="Huntemann M."/>
            <person name="Ivanova N."/>
            <person name="Kyrpides N."/>
            <person name="Mikhailova N."/>
            <person name="Palaniappan K."/>
            <person name="Pillay M."/>
            <person name="Reddy T.B.K."/>
            <person name="Shapiro N."/>
            <person name="Stamatis D."/>
            <person name="Varghese N."/>
            <person name="Woyke T."/>
            <person name="Boden R."/>
            <person name="Freyermuth S.K."/>
            <person name="Kerfeld C.A."/>
        </authorList>
    </citation>
    <scope>NUCLEOTIDE SEQUENCE [LARGE SCALE GENOMIC DNA]</scope>
    <source>
        <strain evidence="4 5">JR-2</strain>
    </source>
</reference>
<evidence type="ECO:0000256" key="1">
    <source>
        <dbReference type="ARBA" id="ARBA00022741"/>
    </source>
</evidence>
<dbReference type="InterPro" id="IPR016155">
    <property type="entry name" value="Mopterin_synth/thiamin_S_b"/>
</dbReference>
<dbReference type="PANTHER" id="PTHR33359:SF1">
    <property type="entry name" value="MOLYBDOPTERIN SYNTHASE SULFUR CARRIER SUBUNIT"/>
    <property type="match status" value="1"/>
</dbReference>
<keyword evidence="1" id="KW-0547">Nucleotide-binding</keyword>
<dbReference type="Pfam" id="PF02597">
    <property type="entry name" value="ThiS"/>
    <property type="match status" value="1"/>
</dbReference>